<dbReference type="SUPFAM" id="SSF52309">
    <property type="entry name" value="N-(deoxy)ribosyltransferase-like"/>
    <property type="match status" value="1"/>
</dbReference>
<dbReference type="GO" id="GO:0009159">
    <property type="term" value="P:deoxyribonucleoside monophosphate catabolic process"/>
    <property type="evidence" value="ECO:0007669"/>
    <property type="project" value="TreeGrafter"/>
</dbReference>
<dbReference type="Gene3D" id="3.40.50.450">
    <property type="match status" value="1"/>
</dbReference>
<dbReference type="Proteomes" id="UP000541136">
    <property type="component" value="Unassembled WGS sequence"/>
</dbReference>
<dbReference type="RefSeq" id="WP_151023938.1">
    <property type="nucleotide sequence ID" value="NZ_JACHIB010000005.1"/>
</dbReference>
<reference evidence="1 2" key="1">
    <citation type="submission" date="2020-08" db="EMBL/GenBank/DDBJ databases">
        <title>Genomic Encyclopedia of Type Strains, Phase IV (KMG-IV): sequencing the most valuable type-strain genomes for metagenomic binning, comparative biology and taxonomic classification.</title>
        <authorList>
            <person name="Goeker M."/>
        </authorList>
    </citation>
    <scope>NUCLEOTIDE SEQUENCE [LARGE SCALE GENOMIC DNA]</scope>
    <source>
        <strain evidence="1 2">DSM 12141</strain>
    </source>
</reference>
<dbReference type="GO" id="GO:0070694">
    <property type="term" value="F:5-hydroxymethyl-dUMP N-hydrolase activity"/>
    <property type="evidence" value="ECO:0007669"/>
    <property type="project" value="TreeGrafter"/>
</dbReference>
<sequence length="178" mass="19127">MTHATHASPANPSVYLAGFDVFRPDAIEHGQHLKRLCGRYGFEGLYPLDNAAPAGLAGRALARWIFEANVQLLRRADFVMANLNPFRGAEPDSGTVFEVGFAVARGTPVWVYTDVAVPLTAQIPCVRQGSRLVDAQGCTVEDFGLNLNLMIACSVEVVIGDAEACLRRMAAEHDGQAG</sequence>
<dbReference type="Pfam" id="PF05014">
    <property type="entry name" value="Nuc_deoxyrib_tr"/>
    <property type="match status" value="1"/>
</dbReference>
<evidence type="ECO:0000313" key="2">
    <source>
        <dbReference type="Proteomes" id="UP000541136"/>
    </source>
</evidence>
<accession>A0A7W9WNN3</accession>
<evidence type="ECO:0000313" key="1">
    <source>
        <dbReference type="EMBL" id="MBB6082970.1"/>
    </source>
</evidence>
<dbReference type="GO" id="GO:0016740">
    <property type="term" value="F:transferase activity"/>
    <property type="evidence" value="ECO:0007669"/>
    <property type="project" value="UniProtKB-KW"/>
</dbReference>
<proteinExistence type="predicted"/>
<dbReference type="PANTHER" id="PTHR15364:SF0">
    <property type="entry name" value="2'-DEOXYNUCLEOSIDE 5'-PHOSPHATE N-HYDROLASE 1"/>
    <property type="match status" value="1"/>
</dbReference>
<dbReference type="PANTHER" id="PTHR15364">
    <property type="entry name" value="2'-DEOXYNUCLEOSIDE 5'-PHOSPHATE N-HYDROLASE 1"/>
    <property type="match status" value="1"/>
</dbReference>
<keyword evidence="1" id="KW-0808">Transferase</keyword>
<dbReference type="InterPro" id="IPR007710">
    <property type="entry name" value="Nucleoside_deoxyribTrfase"/>
</dbReference>
<gene>
    <name evidence="1" type="ORF">HNR28_001005</name>
</gene>
<dbReference type="InterPro" id="IPR051239">
    <property type="entry name" value="2'-dNMP_N-hydrolase"/>
</dbReference>
<name>A0A7W9WNN3_CASDE</name>
<dbReference type="AlphaFoldDB" id="A0A7W9WNN3"/>
<dbReference type="EMBL" id="JACHIB010000005">
    <property type="protein sequence ID" value="MBB6082970.1"/>
    <property type="molecule type" value="Genomic_DNA"/>
</dbReference>
<protein>
    <submittedName>
        <fullName evidence="1">Nucleoside 2-deoxyribosyltransferase</fullName>
    </submittedName>
</protein>
<organism evidence="1 2">
    <name type="scientific">Castellaniella defragrans</name>
    <name type="common">Alcaligenes defragrans</name>
    <dbReference type="NCBI Taxonomy" id="75697"/>
    <lineage>
        <taxon>Bacteria</taxon>
        <taxon>Pseudomonadati</taxon>
        <taxon>Pseudomonadota</taxon>
        <taxon>Betaproteobacteria</taxon>
        <taxon>Burkholderiales</taxon>
        <taxon>Alcaligenaceae</taxon>
        <taxon>Castellaniella</taxon>
    </lineage>
</organism>
<comment type="caution">
    <text evidence="1">The sequence shown here is derived from an EMBL/GenBank/DDBJ whole genome shotgun (WGS) entry which is preliminary data.</text>
</comment>